<name>A0A098DLY5_GIBZE</name>
<evidence type="ECO:0000313" key="2">
    <source>
        <dbReference type="EnsemblFungi" id="CEF79442"/>
    </source>
</evidence>
<keyword evidence="3" id="KW-1185">Reference proteome</keyword>
<evidence type="ECO:0000313" key="1">
    <source>
        <dbReference type="EMBL" id="CEF79442.1"/>
    </source>
</evidence>
<dbReference type="EMBL" id="HG970333">
    <property type="protein sequence ID" value="CEF79442.1"/>
    <property type="molecule type" value="Genomic_DNA"/>
</dbReference>
<protein>
    <submittedName>
        <fullName evidence="1">Chromosome 2, complete genome</fullName>
    </submittedName>
</protein>
<accession>A0A098DLY5</accession>
<accession>A0A0E0S7G7</accession>
<organism evidence="1 3">
    <name type="scientific">Gibberella zeae (strain ATCC MYA-4620 / CBS 123657 / FGSC 9075 / NRRL 31084 / PH-1)</name>
    <name type="common">Wheat head blight fungus</name>
    <name type="synonym">Fusarium graminearum</name>
    <dbReference type="NCBI Taxonomy" id="229533"/>
    <lineage>
        <taxon>Eukaryota</taxon>
        <taxon>Fungi</taxon>
        <taxon>Dikarya</taxon>
        <taxon>Ascomycota</taxon>
        <taxon>Pezizomycotina</taxon>
        <taxon>Sordariomycetes</taxon>
        <taxon>Hypocreomycetidae</taxon>
        <taxon>Hypocreales</taxon>
        <taxon>Nectriaceae</taxon>
        <taxon>Fusarium</taxon>
    </lineage>
</organism>
<reference evidence="2 3" key="1">
    <citation type="journal article" date="2007" name="Science">
        <title>The Fusarium graminearum genome reveals a link between localized polymorphism and pathogen specialization.</title>
        <authorList>
            <person name="Cuomo C.A."/>
            <person name="Gueldener U."/>
            <person name="Xu J.-R."/>
            <person name="Trail F."/>
            <person name="Turgeon B.G."/>
            <person name="Di Pietro A."/>
            <person name="Walton J.D."/>
            <person name="Ma L.-J."/>
            <person name="Baker S.E."/>
            <person name="Rep M."/>
            <person name="Adam G."/>
            <person name="Antoniw J."/>
            <person name="Baldwin T."/>
            <person name="Calvo S.E."/>
            <person name="Chang Y.-L."/>
            <person name="DeCaprio D."/>
            <person name="Gale L.R."/>
            <person name="Gnerre S."/>
            <person name="Goswami R.S."/>
            <person name="Hammond-Kosack K."/>
            <person name="Harris L.J."/>
            <person name="Hilburn K."/>
            <person name="Kennell J.C."/>
            <person name="Kroken S."/>
            <person name="Magnuson J.K."/>
            <person name="Mannhaupt G."/>
            <person name="Mauceli E.W."/>
            <person name="Mewes H.-W."/>
            <person name="Mitterbauer R."/>
            <person name="Muehlbauer G."/>
            <person name="Muensterkoetter M."/>
            <person name="Nelson D."/>
            <person name="O'Donnell K."/>
            <person name="Ouellet T."/>
            <person name="Qi W."/>
            <person name="Quesneville H."/>
            <person name="Roncero M.I.G."/>
            <person name="Seong K.-Y."/>
            <person name="Tetko I.V."/>
            <person name="Urban M."/>
            <person name="Waalwijk C."/>
            <person name="Ward T.J."/>
            <person name="Yao J."/>
            <person name="Birren B.W."/>
            <person name="Kistler H.C."/>
        </authorList>
    </citation>
    <scope>NUCLEOTIDE SEQUENCE [LARGE SCALE GENOMIC DNA]</scope>
    <source>
        <strain evidence="3">ATCC MYA-4620 / CBS 123657 / FGSC 9075 / NRRL 31084 / PH-1</strain>
        <strain evidence="2">PH-1 / ATCC MYA-4620 / FGSC 9075 / NRRL 31084</strain>
    </source>
</reference>
<reference evidence="2 3" key="2">
    <citation type="journal article" date="2010" name="Nature">
        <title>Comparative genomics reveals mobile pathogenicity chromosomes in Fusarium.</title>
        <authorList>
            <person name="Ma L.J."/>
            <person name="van der Does H.C."/>
            <person name="Borkovich K.A."/>
            <person name="Coleman J.J."/>
            <person name="Daboussi M.J."/>
            <person name="Di Pietro A."/>
            <person name="Dufresne M."/>
            <person name="Freitag M."/>
            <person name="Grabherr M."/>
            <person name="Henrissat B."/>
            <person name="Houterman P.M."/>
            <person name="Kang S."/>
            <person name="Shim W.B."/>
            <person name="Woloshuk C."/>
            <person name="Xie X."/>
            <person name="Xu J.R."/>
            <person name="Antoniw J."/>
            <person name="Baker S.E."/>
            <person name="Bluhm B.H."/>
            <person name="Breakspear A."/>
            <person name="Brown D.W."/>
            <person name="Butchko R.A."/>
            <person name="Chapman S."/>
            <person name="Coulson R."/>
            <person name="Coutinho P.M."/>
            <person name="Danchin E.G."/>
            <person name="Diener A."/>
            <person name="Gale L.R."/>
            <person name="Gardiner D.M."/>
            <person name="Goff S."/>
            <person name="Hammond-Kosack K.E."/>
            <person name="Hilburn K."/>
            <person name="Hua-Van A."/>
            <person name="Jonkers W."/>
            <person name="Kazan K."/>
            <person name="Kodira C.D."/>
            <person name="Koehrsen M."/>
            <person name="Kumar L."/>
            <person name="Lee Y.H."/>
            <person name="Li L."/>
            <person name="Manners J.M."/>
            <person name="Miranda-Saavedra D."/>
            <person name="Mukherjee M."/>
            <person name="Park G."/>
            <person name="Park J."/>
            <person name="Park S.Y."/>
            <person name="Proctor R.H."/>
            <person name="Regev A."/>
            <person name="Ruiz-Roldan M.C."/>
            <person name="Sain D."/>
            <person name="Sakthikumar S."/>
            <person name="Sykes S."/>
            <person name="Schwartz D.C."/>
            <person name="Turgeon B.G."/>
            <person name="Wapinski I."/>
            <person name="Yoder O."/>
            <person name="Young S."/>
            <person name="Zeng Q."/>
            <person name="Zhou S."/>
            <person name="Galagan J."/>
            <person name="Cuomo C.A."/>
            <person name="Kistler H.C."/>
            <person name="Rep M."/>
        </authorList>
    </citation>
    <scope>GENOME REANNOTATION</scope>
    <source>
        <strain evidence="3">ATCC MYA-4620 / CBS 123657 / FGSC 9075 / NRRL 31084 / PH-1</strain>
        <strain evidence="2">PH-1 / ATCC MYA-4620 / FGSC 9075 / NRRL 31084</strain>
    </source>
</reference>
<proteinExistence type="predicted"/>
<reference evidence="2" key="4">
    <citation type="submission" date="2017-01" db="UniProtKB">
        <authorList>
            <consortium name="EnsemblFungi"/>
        </authorList>
    </citation>
    <scope>IDENTIFICATION</scope>
    <source>
        <strain evidence="2">PH-1 / ATCC MYA-4620 / FGSC 9075 / NRRL 31084</strain>
    </source>
</reference>
<dbReference type="VEuPathDB" id="FungiDB:FGRAMPH1_01G15283"/>
<dbReference type="Proteomes" id="UP000070720">
    <property type="component" value="Chromosome 2"/>
</dbReference>
<dbReference type="EnsemblFungi" id="CEF79442">
    <property type="protein sequence ID" value="CEF79442"/>
    <property type="gene ID" value="FGRRES_15244"/>
</dbReference>
<sequence>MPLRPMPPGYDWKFGLARADNVNGREFALDERNYDRDKTCKHAFVRFLPTIHASINEIPT</sequence>
<evidence type="ECO:0000313" key="3">
    <source>
        <dbReference type="Proteomes" id="UP000070720"/>
    </source>
</evidence>
<dbReference type="AlphaFoldDB" id="A0A098DLY5"/>
<reference evidence="1 3" key="3">
    <citation type="journal article" date="2015" name="BMC Genomics">
        <title>The completed genome sequence of the pathogenic ascomycete fungus Fusarium graminearum.</title>
        <authorList>
            <person name="King R."/>
            <person name="Urban M."/>
            <person name="Hammond-Kosack M.C."/>
            <person name="Hassani-Pak K."/>
            <person name="Hammond-Kosack K.E."/>
        </authorList>
    </citation>
    <scope>NUCLEOTIDE SEQUENCE [LARGE SCALE GENOMIC DNA]</scope>
    <source>
        <strain evidence="3">ATCC MYA-4620 / CBS 123657 / FGSC 9075 / NRRL 31084 / PH-1</strain>
        <strain evidence="1">PH-1</strain>
    </source>
</reference>
<gene>
    <name evidence="1" type="ORF">FGRAMPH1_01T15283</name>
</gene>
<dbReference type="InParanoid" id="A0A098DLY5"/>